<keyword evidence="3 5" id="KW-1133">Transmembrane helix</keyword>
<evidence type="ECO:0000256" key="5">
    <source>
        <dbReference type="SAM" id="Phobius"/>
    </source>
</evidence>
<dbReference type="Proteomes" id="UP001220256">
    <property type="component" value="Unassembled WGS sequence"/>
</dbReference>
<feature type="transmembrane region" description="Helical" evidence="5">
    <location>
        <begin position="93"/>
        <end position="111"/>
    </location>
</feature>
<protein>
    <recommendedName>
        <fullName evidence="6">Major facilitator superfamily (MFS) profile domain-containing protein</fullName>
    </recommendedName>
</protein>
<evidence type="ECO:0000256" key="3">
    <source>
        <dbReference type="ARBA" id="ARBA00022989"/>
    </source>
</evidence>
<organism evidence="7 8">
    <name type="scientific">Penicillium chrysogenum</name>
    <name type="common">Penicillium notatum</name>
    <dbReference type="NCBI Taxonomy" id="5076"/>
    <lineage>
        <taxon>Eukaryota</taxon>
        <taxon>Fungi</taxon>
        <taxon>Dikarya</taxon>
        <taxon>Ascomycota</taxon>
        <taxon>Pezizomycotina</taxon>
        <taxon>Eurotiomycetes</taxon>
        <taxon>Eurotiomycetidae</taxon>
        <taxon>Eurotiales</taxon>
        <taxon>Aspergillaceae</taxon>
        <taxon>Penicillium</taxon>
        <taxon>Penicillium chrysogenum species complex</taxon>
    </lineage>
</organism>
<evidence type="ECO:0000256" key="1">
    <source>
        <dbReference type="ARBA" id="ARBA00004141"/>
    </source>
</evidence>
<feature type="transmembrane region" description="Helical" evidence="5">
    <location>
        <begin position="61"/>
        <end position="81"/>
    </location>
</feature>
<evidence type="ECO:0000313" key="8">
    <source>
        <dbReference type="Proteomes" id="UP001220256"/>
    </source>
</evidence>
<dbReference type="Gene3D" id="1.20.1720.10">
    <property type="entry name" value="Multidrug resistance protein D"/>
    <property type="match status" value="1"/>
</dbReference>
<dbReference type="SUPFAM" id="SSF103473">
    <property type="entry name" value="MFS general substrate transporter"/>
    <property type="match status" value="1"/>
</dbReference>
<feature type="domain" description="Major facilitator superfamily (MFS) profile" evidence="6">
    <location>
        <begin position="27"/>
        <end position="466"/>
    </location>
</feature>
<feature type="transmembrane region" description="Helical" evidence="5">
    <location>
        <begin position="293"/>
        <end position="316"/>
    </location>
</feature>
<dbReference type="InterPro" id="IPR011701">
    <property type="entry name" value="MFS"/>
</dbReference>
<feature type="transmembrane region" description="Helical" evidence="5">
    <location>
        <begin position="441"/>
        <end position="462"/>
    </location>
</feature>
<feature type="transmembrane region" description="Helical" evidence="5">
    <location>
        <begin position="353"/>
        <end position="374"/>
    </location>
</feature>
<feature type="transmembrane region" description="Helical" evidence="5">
    <location>
        <begin position="183"/>
        <end position="203"/>
    </location>
</feature>
<feature type="transmembrane region" description="Helical" evidence="5">
    <location>
        <begin position="417"/>
        <end position="435"/>
    </location>
</feature>
<proteinExistence type="predicted"/>
<accession>A0ABQ8WBV0</accession>
<name>A0ABQ8WBV0_PENCH</name>
<evidence type="ECO:0000256" key="2">
    <source>
        <dbReference type="ARBA" id="ARBA00022692"/>
    </source>
</evidence>
<comment type="caution">
    <text evidence="7">The sequence shown here is derived from an EMBL/GenBank/DDBJ whole genome shotgun (WGS) entry which is preliminary data.</text>
</comment>
<keyword evidence="8" id="KW-1185">Reference proteome</keyword>
<keyword evidence="4 5" id="KW-0472">Membrane</keyword>
<feature type="transmembrane region" description="Helical" evidence="5">
    <location>
        <begin position="380"/>
        <end position="405"/>
    </location>
</feature>
<dbReference type="PROSITE" id="PS50850">
    <property type="entry name" value="MFS"/>
    <property type="match status" value="1"/>
</dbReference>
<feature type="transmembrane region" description="Helical" evidence="5">
    <location>
        <begin position="253"/>
        <end position="273"/>
    </location>
</feature>
<sequence>MSTKDVSHSLSTSLPYTVFSRNRRCFFTYLLGYLTLASSLTATIYFPLIDLLTSQYKASTQLVNLTITFYVIFQAISPAFWAPVSDTLGRRPVFLTTFSIYACASLGLALNKANYTALLLCRGLQSIGGSAVMSLAYAVVADISPHSERGRILGPMLTSTNLGPCVGPVIGGGAILASGDVMWCFWVLAIFGITSLLLIGWTLPETARTVVGNGAVHPQGIWRTWSKEVANINAGKTGKGKWTIPNPFISLEIIFYWDTILILWMAASPYTVWYCIQTSLPLIYGNTYGYNDLFVGLCFLPGGFGVILGGLIAGYLMDMDYKHTTRALGLEGNDQLVDRNQFPFEKARSRGSFTIISISIPLLVGYGWAVQFHVHPSVPLILQALIGAKCTVVLQNFSALLVDIFPERPGAAAAANNITRCALSAAAVAALQPLSKEIGRSWLFTLIALVDGGGGLLAVWALRRWGSAWRDKRDSRCTR</sequence>
<dbReference type="InterPro" id="IPR036259">
    <property type="entry name" value="MFS_trans_sf"/>
</dbReference>
<keyword evidence="2 5" id="KW-0812">Transmembrane</keyword>
<feature type="transmembrane region" description="Helical" evidence="5">
    <location>
        <begin position="117"/>
        <end position="140"/>
    </location>
</feature>
<gene>
    <name evidence="7" type="ORF">N7505_008814</name>
</gene>
<evidence type="ECO:0000256" key="4">
    <source>
        <dbReference type="ARBA" id="ARBA00023136"/>
    </source>
</evidence>
<dbReference type="PANTHER" id="PTHR23502">
    <property type="entry name" value="MAJOR FACILITATOR SUPERFAMILY"/>
    <property type="match status" value="1"/>
</dbReference>
<comment type="subcellular location">
    <subcellularLocation>
        <location evidence="1">Membrane</location>
        <topology evidence="1">Multi-pass membrane protein</topology>
    </subcellularLocation>
</comment>
<dbReference type="EMBL" id="JAPVEB010000006">
    <property type="protein sequence ID" value="KAJ5261947.1"/>
    <property type="molecule type" value="Genomic_DNA"/>
</dbReference>
<reference evidence="7 8" key="1">
    <citation type="journal article" date="2023" name="IMA Fungus">
        <title>Comparative genomic study of the Penicillium genus elucidates a diverse pangenome and 15 lateral gene transfer events.</title>
        <authorList>
            <person name="Petersen C."/>
            <person name="Sorensen T."/>
            <person name="Nielsen M.R."/>
            <person name="Sondergaard T.E."/>
            <person name="Sorensen J.L."/>
            <person name="Fitzpatrick D.A."/>
            <person name="Frisvad J.C."/>
            <person name="Nielsen K.L."/>
        </authorList>
    </citation>
    <scope>NUCLEOTIDE SEQUENCE [LARGE SCALE GENOMIC DNA]</scope>
    <source>
        <strain evidence="7 8">IBT 3361</strain>
    </source>
</reference>
<evidence type="ECO:0000259" key="6">
    <source>
        <dbReference type="PROSITE" id="PS50850"/>
    </source>
</evidence>
<dbReference type="Pfam" id="PF07690">
    <property type="entry name" value="MFS_1"/>
    <property type="match status" value="1"/>
</dbReference>
<dbReference type="PANTHER" id="PTHR23502:SF151">
    <property type="entry name" value="MAJOR FACILITATOR SUPERFAMILY (MFS) PROFILE DOMAIN-CONTAINING PROTEIN"/>
    <property type="match status" value="1"/>
</dbReference>
<dbReference type="InterPro" id="IPR020846">
    <property type="entry name" value="MFS_dom"/>
</dbReference>
<evidence type="ECO:0000313" key="7">
    <source>
        <dbReference type="EMBL" id="KAJ5261947.1"/>
    </source>
</evidence>
<dbReference type="PRINTS" id="PR01036">
    <property type="entry name" value="TCRTETB"/>
</dbReference>
<feature type="transmembrane region" description="Helical" evidence="5">
    <location>
        <begin position="26"/>
        <end position="49"/>
    </location>
</feature>